<feature type="domain" description="Putative zinc-finger" evidence="9">
    <location>
        <begin position="8"/>
        <end position="42"/>
    </location>
</feature>
<reference evidence="10 11" key="1">
    <citation type="journal article" date="2024" name="Front. Microbiol.">
        <title>Novel thermophilic genera Geochorda gen. nov. and Carboxydochorda gen. nov. from the deep terrestrial subsurface reveal the ecophysiological diversity in the class Limnochordia.</title>
        <authorList>
            <person name="Karnachuk O.V."/>
            <person name="Lukina A.P."/>
            <person name="Avakyan M.R."/>
            <person name="Kadnikov V.V."/>
            <person name="Begmatov S."/>
            <person name="Beletsky A.V."/>
            <person name="Vlasova K.G."/>
            <person name="Novikov A.A."/>
            <person name="Shcherbakova V.A."/>
            <person name="Mardanov A.V."/>
            <person name="Ravin N.V."/>
        </authorList>
    </citation>
    <scope>NUCLEOTIDE SEQUENCE [LARGE SCALE GENOMIC DNA]</scope>
    <source>
        <strain evidence="10 11">L945</strain>
    </source>
</reference>
<dbReference type="EMBL" id="CP141615">
    <property type="protein sequence ID" value="WRP16684.1"/>
    <property type="molecule type" value="Genomic_DNA"/>
</dbReference>
<dbReference type="InterPro" id="IPR041916">
    <property type="entry name" value="Anti_sigma_zinc_sf"/>
</dbReference>
<feature type="transmembrane region" description="Helical" evidence="8">
    <location>
        <begin position="105"/>
        <end position="127"/>
    </location>
</feature>
<dbReference type="Gene3D" id="1.10.10.1320">
    <property type="entry name" value="Anti-sigma factor, zinc-finger domain"/>
    <property type="match status" value="1"/>
</dbReference>
<evidence type="ECO:0000256" key="4">
    <source>
        <dbReference type="ARBA" id="ARBA00023136"/>
    </source>
</evidence>
<comment type="similarity">
    <text evidence="5">Belongs to the zinc-associated anti-sigma factor (ZAS) superfamily. Anti-sigma-W factor family.</text>
</comment>
<evidence type="ECO:0000256" key="5">
    <source>
        <dbReference type="ARBA" id="ARBA00024353"/>
    </source>
</evidence>
<keyword evidence="11" id="KW-1185">Reference proteome</keyword>
<evidence type="ECO:0000256" key="2">
    <source>
        <dbReference type="ARBA" id="ARBA00022692"/>
    </source>
</evidence>
<evidence type="ECO:0000256" key="8">
    <source>
        <dbReference type="SAM" id="Phobius"/>
    </source>
</evidence>
<proteinExistence type="inferred from homology"/>
<protein>
    <recommendedName>
        <fullName evidence="6">Anti-sigma-W factor RsiW</fullName>
    </recommendedName>
</protein>
<keyword evidence="3 8" id="KW-1133">Transmembrane helix</keyword>
<feature type="region of interest" description="Disordered" evidence="7">
    <location>
        <begin position="253"/>
        <end position="281"/>
    </location>
</feature>
<name>A0ABZ1BV74_9FIRM</name>
<dbReference type="PANTHER" id="PTHR37461">
    <property type="entry name" value="ANTI-SIGMA-K FACTOR RSKA"/>
    <property type="match status" value="1"/>
</dbReference>
<dbReference type="Proteomes" id="UP001332192">
    <property type="component" value="Chromosome"/>
</dbReference>
<keyword evidence="2 8" id="KW-0812">Transmembrane</keyword>
<evidence type="ECO:0000256" key="6">
    <source>
        <dbReference type="ARBA" id="ARBA00024438"/>
    </source>
</evidence>
<evidence type="ECO:0000313" key="11">
    <source>
        <dbReference type="Proteomes" id="UP001332192"/>
    </source>
</evidence>
<keyword evidence="4 8" id="KW-0472">Membrane</keyword>
<dbReference type="PANTHER" id="PTHR37461:SF1">
    <property type="entry name" value="ANTI-SIGMA-K FACTOR RSKA"/>
    <property type="match status" value="1"/>
</dbReference>
<evidence type="ECO:0000256" key="3">
    <source>
        <dbReference type="ARBA" id="ARBA00022989"/>
    </source>
</evidence>
<dbReference type="InterPro" id="IPR027383">
    <property type="entry name" value="Znf_put"/>
</dbReference>
<gene>
    <name evidence="10" type="ORF">U7230_11360</name>
</gene>
<evidence type="ECO:0000313" key="10">
    <source>
        <dbReference type="EMBL" id="WRP16684.1"/>
    </source>
</evidence>
<dbReference type="Pfam" id="PF13490">
    <property type="entry name" value="zf-HC2"/>
    <property type="match status" value="1"/>
</dbReference>
<organism evidence="10 11">
    <name type="scientific">Carboxydichorda subterranea</name>
    <dbReference type="NCBI Taxonomy" id="3109565"/>
    <lineage>
        <taxon>Bacteria</taxon>
        <taxon>Bacillati</taxon>
        <taxon>Bacillota</taxon>
        <taxon>Limnochordia</taxon>
        <taxon>Limnochordales</taxon>
        <taxon>Geochordaceae</taxon>
        <taxon>Carboxydichorda</taxon>
    </lineage>
</organism>
<dbReference type="RefSeq" id="WP_324715956.1">
    <property type="nucleotide sequence ID" value="NZ_CP141615.1"/>
</dbReference>
<evidence type="ECO:0000256" key="7">
    <source>
        <dbReference type="SAM" id="MobiDB-lite"/>
    </source>
</evidence>
<accession>A0ABZ1BV74</accession>
<evidence type="ECO:0000256" key="1">
    <source>
        <dbReference type="ARBA" id="ARBA00004167"/>
    </source>
</evidence>
<dbReference type="InterPro" id="IPR051474">
    <property type="entry name" value="Anti-sigma-K/W_factor"/>
</dbReference>
<sequence length="281" mass="29811">MVGSGVTCSQVREMAGAYVLNALTRHDRQRVDHHLDRCARCRKEVGELADAAALLSFSLSPAEPPEAVRARLFGCLAAPAPAAPSAHPQAARPGRISRRELFRPGVLRVAVVAAALFALGLAGGAWLHGRSFEAGTRAQLALARAESELWRGLARRPSAMVQLEPAPSLRHAVALAAVEGLGNACSIRLVGAGLPAPHAGARYRVQLELTDDSSWEVGELTPTQTGLWTLTARVPVPPHRIRVVRVDLEERAPSARGEPSILLRGSLQRAGPQASGEPGRP</sequence>
<comment type="subcellular location">
    <subcellularLocation>
        <location evidence="1">Membrane</location>
        <topology evidence="1">Single-pass membrane protein</topology>
    </subcellularLocation>
</comment>
<evidence type="ECO:0000259" key="9">
    <source>
        <dbReference type="Pfam" id="PF13490"/>
    </source>
</evidence>